<feature type="transmembrane region" description="Helical" evidence="7">
    <location>
        <begin position="566"/>
        <end position="585"/>
    </location>
</feature>
<dbReference type="STRING" id="4081.A0A3Q7FW34"/>
<dbReference type="InParanoid" id="A0A3Q7FW34"/>
<feature type="transmembrane region" description="Helical" evidence="7">
    <location>
        <begin position="533"/>
        <end position="554"/>
    </location>
</feature>
<name>A0A3Q7FW34_SOLLC</name>
<dbReference type="PaxDb" id="4081-Solyc02g087050.2.1"/>
<feature type="transmembrane region" description="Helical" evidence="7">
    <location>
        <begin position="454"/>
        <end position="474"/>
    </location>
</feature>
<feature type="transmembrane region" description="Helical" evidence="7">
    <location>
        <begin position="304"/>
        <end position="325"/>
    </location>
</feature>
<feature type="compositionally biased region" description="Polar residues" evidence="6">
    <location>
        <begin position="653"/>
        <end position="662"/>
    </location>
</feature>
<dbReference type="Pfam" id="PF00892">
    <property type="entry name" value="EamA"/>
    <property type="match status" value="1"/>
</dbReference>
<dbReference type="GO" id="GO:0005886">
    <property type="term" value="C:plasma membrane"/>
    <property type="evidence" value="ECO:0000318"/>
    <property type="project" value="GO_Central"/>
</dbReference>
<dbReference type="AlphaFoldDB" id="A0A3Q7FW34"/>
<evidence type="ECO:0000313" key="9">
    <source>
        <dbReference type="EnsemblPlants" id="Solyc02g087060.3.1"/>
    </source>
</evidence>
<feature type="transmembrane region" description="Helical" evidence="7">
    <location>
        <begin position="416"/>
        <end position="442"/>
    </location>
</feature>
<feature type="transmembrane region" description="Helical" evidence="7">
    <location>
        <begin position="360"/>
        <end position="380"/>
    </location>
</feature>
<keyword evidence="10" id="KW-1185">Reference proteome</keyword>
<comment type="similarity">
    <text evidence="2">Belongs to the drug/metabolite transporter (DMT) superfamily. Plant drug/metabolite exporter (P-DME) (TC 2.A.7.4) family.</text>
</comment>
<protein>
    <recommendedName>
        <fullName evidence="8">EamA domain-containing protein</fullName>
    </recommendedName>
</protein>
<evidence type="ECO:0000256" key="3">
    <source>
        <dbReference type="ARBA" id="ARBA00022692"/>
    </source>
</evidence>
<feature type="transmembrane region" description="Helical" evidence="7">
    <location>
        <begin position="240"/>
        <end position="261"/>
    </location>
</feature>
<keyword evidence="3 7" id="KW-0812">Transmembrane</keyword>
<dbReference type="SUPFAM" id="SSF103481">
    <property type="entry name" value="Multidrug resistance efflux transporter EmrE"/>
    <property type="match status" value="3"/>
</dbReference>
<organism evidence="9">
    <name type="scientific">Solanum lycopersicum</name>
    <name type="common">Tomato</name>
    <name type="synonym">Lycopersicon esculentum</name>
    <dbReference type="NCBI Taxonomy" id="4081"/>
    <lineage>
        <taxon>Eukaryota</taxon>
        <taxon>Viridiplantae</taxon>
        <taxon>Streptophyta</taxon>
        <taxon>Embryophyta</taxon>
        <taxon>Tracheophyta</taxon>
        <taxon>Spermatophyta</taxon>
        <taxon>Magnoliopsida</taxon>
        <taxon>eudicotyledons</taxon>
        <taxon>Gunneridae</taxon>
        <taxon>Pentapetalae</taxon>
        <taxon>asterids</taxon>
        <taxon>lamiids</taxon>
        <taxon>Solanales</taxon>
        <taxon>Solanaceae</taxon>
        <taxon>Solanoideae</taxon>
        <taxon>Solaneae</taxon>
        <taxon>Solanum</taxon>
        <taxon>Solanum subgen. Lycopersicon</taxon>
    </lineage>
</organism>
<feature type="transmembrane region" description="Helical" evidence="7">
    <location>
        <begin position="501"/>
        <end position="521"/>
    </location>
</feature>
<dbReference type="GO" id="GO:0022857">
    <property type="term" value="F:transmembrane transporter activity"/>
    <property type="evidence" value="ECO:0007669"/>
    <property type="project" value="InterPro"/>
</dbReference>
<evidence type="ECO:0000256" key="6">
    <source>
        <dbReference type="SAM" id="MobiDB-lite"/>
    </source>
</evidence>
<evidence type="ECO:0000259" key="8">
    <source>
        <dbReference type="Pfam" id="PF00892"/>
    </source>
</evidence>
<sequence length="679" mass="74675">MVMQCWSTDFLPFLAMVMVECCEMLMITLGKAAMNDGLNNLVYVVYYNALGTLFLLPCLIFHRHRSNMVPITLPILWRFFLLGLLGYSTNFLLCFIVIKFGENLTCELKCRICLVQAVAFTGIKYSTPTLAAALGNLMPGFTFLLAIIFRMEKLDITKASSQAKSVGTVVAIMGASIMTLYKGPRVLGSNLPSDSSHHELVLSQESNWILGGLLITTTCIMSSGWNILQTDTVKKYPEHMTIVFFTCFFGSIQCAILTLALESNPKTWMVKPGIGMIAIVFSAVSGSVFRYNVLTWCLDKKGPLYVAMFKPLGMVISAILGIIFLADPLHLGSVIGAVIITAGFYSVLGKMGSNNRETTFYKEVLPFAAMVTMECINVGLNTLYKAATNKGMNQEFFHLSIARFLPKSFFLELSGIIYASPTLASAISNLVPAFTFVLAVIFRMEKIQLKRSTTRAKVLGTVVSIAGAFVVTLYKGPKILVPTTATPNLLRQPLSSSQSNWMLGGLFLTTEYFLVPMWYIVQTWIMKVYPAEVTVVFFYNLTVSILAAIVGFLSEPDSNKWIIKPDIALASILCSGILGSSLNNTIHTWALRVKGPVYVAMFKPLSIAIAVAMGVILLGDTLYLGSIVGATVIAIGFYTVMWGKAKEMSEYNDSSDLESSPDQKFPLLHNYKNEGISNK</sequence>
<dbReference type="Gramene" id="Solyc02g087060.3.1">
    <property type="protein sequence ID" value="Solyc02g087060.3.1"/>
    <property type="gene ID" value="Solyc02g087060.3"/>
</dbReference>
<feature type="transmembrane region" description="Helical" evidence="7">
    <location>
        <begin position="75"/>
        <end position="98"/>
    </location>
</feature>
<dbReference type="InterPro" id="IPR030184">
    <property type="entry name" value="WAT1-related"/>
</dbReference>
<feature type="transmembrane region" description="Helical" evidence="7">
    <location>
        <begin position="130"/>
        <end position="151"/>
    </location>
</feature>
<proteinExistence type="inferred from homology"/>
<evidence type="ECO:0000256" key="7">
    <source>
        <dbReference type="SAM" id="Phobius"/>
    </source>
</evidence>
<dbReference type="Proteomes" id="UP000004994">
    <property type="component" value="Chromosome 2"/>
</dbReference>
<evidence type="ECO:0000313" key="10">
    <source>
        <dbReference type="Proteomes" id="UP000004994"/>
    </source>
</evidence>
<evidence type="ECO:0000256" key="5">
    <source>
        <dbReference type="ARBA" id="ARBA00023136"/>
    </source>
</evidence>
<keyword evidence="5 7" id="KW-0472">Membrane</keyword>
<dbReference type="PANTHER" id="PTHR31218">
    <property type="entry name" value="WAT1-RELATED PROTEIN"/>
    <property type="match status" value="1"/>
</dbReference>
<evidence type="ECO:0000256" key="4">
    <source>
        <dbReference type="ARBA" id="ARBA00022989"/>
    </source>
</evidence>
<evidence type="ECO:0000256" key="2">
    <source>
        <dbReference type="ARBA" id="ARBA00007635"/>
    </source>
</evidence>
<feature type="transmembrane region" description="Helical" evidence="7">
    <location>
        <begin position="12"/>
        <end position="33"/>
    </location>
</feature>
<dbReference type="EnsemblPlants" id="Solyc02g087060.3.1">
    <property type="protein sequence ID" value="Solyc02g087060.3.1"/>
    <property type="gene ID" value="Solyc02g087060.3"/>
</dbReference>
<comment type="subcellular location">
    <subcellularLocation>
        <location evidence="1">Membrane</location>
        <topology evidence="1">Multi-pass membrane protein</topology>
    </subcellularLocation>
</comment>
<feature type="transmembrane region" description="Helical" evidence="7">
    <location>
        <begin position="163"/>
        <end position="181"/>
    </location>
</feature>
<dbReference type="OMA" id="MALMEFC"/>
<feature type="transmembrane region" description="Helical" evidence="7">
    <location>
        <begin position="208"/>
        <end position="228"/>
    </location>
</feature>
<feature type="transmembrane region" description="Helical" evidence="7">
    <location>
        <begin position="331"/>
        <end position="348"/>
    </location>
</feature>
<feature type="transmembrane region" description="Helical" evidence="7">
    <location>
        <begin position="45"/>
        <end position="63"/>
    </location>
</feature>
<feature type="transmembrane region" description="Helical" evidence="7">
    <location>
        <begin position="597"/>
        <end position="616"/>
    </location>
</feature>
<evidence type="ECO:0000256" key="1">
    <source>
        <dbReference type="ARBA" id="ARBA00004141"/>
    </source>
</evidence>
<accession>A0A3Q7FW34</accession>
<reference evidence="9" key="2">
    <citation type="submission" date="2019-01" db="UniProtKB">
        <authorList>
            <consortium name="EnsemblPlants"/>
        </authorList>
    </citation>
    <scope>IDENTIFICATION</scope>
    <source>
        <strain evidence="9">cv. Heinz 1706</strain>
    </source>
</reference>
<feature type="transmembrane region" description="Helical" evidence="7">
    <location>
        <begin position="622"/>
        <end position="641"/>
    </location>
</feature>
<feature type="domain" description="EamA" evidence="8">
    <location>
        <begin position="211"/>
        <end position="347"/>
    </location>
</feature>
<dbReference type="InterPro" id="IPR037185">
    <property type="entry name" value="EmrE-like"/>
</dbReference>
<feature type="region of interest" description="Disordered" evidence="6">
    <location>
        <begin position="653"/>
        <end position="679"/>
    </location>
</feature>
<dbReference type="InterPro" id="IPR000620">
    <property type="entry name" value="EamA_dom"/>
</dbReference>
<keyword evidence="4 7" id="KW-1133">Transmembrane helix</keyword>
<feature type="transmembrane region" description="Helical" evidence="7">
    <location>
        <begin position="273"/>
        <end position="292"/>
    </location>
</feature>
<reference evidence="9" key="1">
    <citation type="journal article" date="2012" name="Nature">
        <title>The tomato genome sequence provides insights into fleshy fruit evolution.</title>
        <authorList>
            <consortium name="Tomato Genome Consortium"/>
        </authorList>
    </citation>
    <scope>NUCLEOTIDE SEQUENCE [LARGE SCALE GENOMIC DNA]</scope>
    <source>
        <strain evidence="9">cv. Heinz 1706</strain>
    </source>
</reference>